<dbReference type="Gene3D" id="3.40.50.2300">
    <property type="match status" value="1"/>
</dbReference>
<accession>A0ABV6IBL3</accession>
<dbReference type="PRINTS" id="PR00038">
    <property type="entry name" value="HTHLUXR"/>
</dbReference>
<evidence type="ECO:0000313" key="6">
    <source>
        <dbReference type="EMBL" id="MFC0348900.1"/>
    </source>
</evidence>
<dbReference type="PANTHER" id="PTHR45566:SF1">
    <property type="entry name" value="HTH-TYPE TRANSCRIPTIONAL REGULATOR YHJB-RELATED"/>
    <property type="match status" value="1"/>
</dbReference>
<feature type="modified residue" description="4-aspartylphosphate" evidence="3">
    <location>
        <position position="53"/>
    </location>
</feature>
<dbReference type="InterPro" id="IPR058245">
    <property type="entry name" value="NreC/VraR/RcsB-like_REC"/>
</dbReference>
<comment type="caution">
    <text evidence="6">The sequence shown here is derived from an EMBL/GenBank/DDBJ whole genome shotgun (WGS) entry which is preliminary data.</text>
</comment>
<dbReference type="InterPro" id="IPR001789">
    <property type="entry name" value="Sig_transdc_resp-reg_receiver"/>
</dbReference>
<dbReference type="SUPFAM" id="SSF52172">
    <property type="entry name" value="CheY-like"/>
    <property type="match status" value="1"/>
</dbReference>
<gene>
    <name evidence="6" type="ORF">ACFFJH_03700</name>
</gene>
<evidence type="ECO:0000259" key="4">
    <source>
        <dbReference type="PROSITE" id="PS50043"/>
    </source>
</evidence>
<dbReference type="InterPro" id="IPR011006">
    <property type="entry name" value="CheY-like_superfamily"/>
</dbReference>
<dbReference type="InterPro" id="IPR051015">
    <property type="entry name" value="EvgA-like"/>
</dbReference>
<dbReference type="CDD" id="cd06170">
    <property type="entry name" value="LuxR_C_like"/>
    <property type="match status" value="1"/>
</dbReference>
<dbReference type="InterPro" id="IPR016032">
    <property type="entry name" value="Sig_transdc_resp-reg_C-effctor"/>
</dbReference>
<dbReference type="Pfam" id="PF00196">
    <property type="entry name" value="GerE"/>
    <property type="match status" value="1"/>
</dbReference>
<keyword evidence="2" id="KW-0238">DNA-binding</keyword>
<evidence type="ECO:0000256" key="2">
    <source>
        <dbReference type="ARBA" id="ARBA00023125"/>
    </source>
</evidence>
<dbReference type="RefSeq" id="WP_390210139.1">
    <property type="nucleotide sequence ID" value="NZ_JBHLXJ010000003.1"/>
</dbReference>
<feature type="domain" description="HTH luxR-type" evidence="4">
    <location>
        <begin position="142"/>
        <end position="207"/>
    </location>
</feature>
<dbReference type="PANTHER" id="PTHR45566">
    <property type="entry name" value="HTH-TYPE TRANSCRIPTIONAL REGULATOR YHJB-RELATED"/>
    <property type="match status" value="1"/>
</dbReference>
<dbReference type="Pfam" id="PF00072">
    <property type="entry name" value="Response_reg"/>
    <property type="match status" value="1"/>
</dbReference>
<protein>
    <submittedName>
        <fullName evidence="6">Response regulator</fullName>
    </submittedName>
</protein>
<proteinExistence type="predicted"/>
<organism evidence="6 7">
    <name type="scientific">Undibacterium danionis</name>
    <dbReference type="NCBI Taxonomy" id="1812100"/>
    <lineage>
        <taxon>Bacteria</taxon>
        <taxon>Pseudomonadati</taxon>
        <taxon>Pseudomonadota</taxon>
        <taxon>Betaproteobacteria</taxon>
        <taxon>Burkholderiales</taxon>
        <taxon>Oxalobacteraceae</taxon>
        <taxon>Undibacterium</taxon>
    </lineage>
</organism>
<keyword evidence="1 3" id="KW-0597">Phosphoprotein</keyword>
<dbReference type="EMBL" id="JBHLXJ010000003">
    <property type="protein sequence ID" value="MFC0348900.1"/>
    <property type="molecule type" value="Genomic_DNA"/>
</dbReference>
<dbReference type="Proteomes" id="UP001589844">
    <property type="component" value="Unassembled WGS sequence"/>
</dbReference>
<dbReference type="SUPFAM" id="SSF46894">
    <property type="entry name" value="C-terminal effector domain of the bipartite response regulators"/>
    <property type="match status" value="1"/>
</dbReference>
<dbReference type="InterPro" id="IPR000792">
    <property type="entry name" value="Tscrpt_reg_LuxR_C"/>
</dbReference>
<dbReference type="CDD" id="cd17535">
    <property type="entry name" value="REC_NarL-like"/>
    <property type="match status" value="1"/>
</dbReference>
<evidence type="ECO:0000259" key="5">
    <source>
        <dbReference type="PROSITE" id="PS50110"/>
    </source>
</evidence>
<evidence type="ECO:0000256" key="3">
    <source>
        <dbReference type="PROSITE-ProRule" id="PRU00169"/>
    </source>
</evidence>
<dbReference type="PROSITE" id="PS50043">
    <property type="entry name" value="HTH_LUXR_2"/>
    <property type="match status" value="1"/>
</dbReference>
<dbReference type="SMART" id="SM00421">
    <property type="entry name" value="HTH_LUXR"/>
    <property type="match status" value="1"/>
</dbReference>
<evidence type="ECO:0000313" key="7">
    <source>
        <dbReference type="Proteomes" id="UP001589844"/>
    </source>
</evidence>
<name>A0ABV6IBL3_9BURK</name>
<dbReference type="SMART" id="SM00448">
    <property type="entry name" value="REC"/>
    <property type="match status" value="1"/>
</dbReference>
<evidence type="ECO:0000256" key="1">
    <source>
        <dbReference type="ARBA" id="ARBA00022553"/>
    </source>
</evidence>
<reference evidence="6 7" key="1">
    <citation type="submission" date="2024-09" db="EMBL/GenBank/DDBJ databases">
        <authorList>
            <person name="Sun Q."/>
            <person name="Mori K."/>
        </authorList>
    </citation>
    <scope>NUCLEOTIDE SEQUENCE [LARGE SCALE GENOMIC DNA]</scope>
    <source>
        <strain evidence="6 7">CCM 8677</strain>
    </source>
</reference>
<dbReference type="PROSITE" id="PS50110">
    <property type="entry name" value="RESPONSE_REGULATORY"/>
    <property type="match status" value="1"/>
</dbReference>
<feature type="domain" description="Response regulatory" evidence="5">
    <location>
        <begin position="2"/>
        <end position="118"/>
    </location>
</feature>
<keyword evidence="7" id="KW-1185">Reference proteome</keyword>
<sequence length="215" mass="23698">MRILLVDDHVLFMKGMRFLLSELSDDMECVEAKSYELIEKSTTDTHFDLILLDWNLPELSGLPALQMMRERFPESPIVIISGEESPSTIRQTIEAGALGFIPKSSTSEVLTAALQLILAGGTYIPKAALMDDHVTSTIEVKKPNLLDQMSPKQFNVLLKAIQGKPNKTIARELYLSDSTVKAHLSAAFIALGVRNRTEAVYAAARLGLVPLSIDE</sequence>